<evidence type="ECO:0000313" key="4">
    <source>
        <dbReference type="EMBL" id="RWS30539.1"/>
    </source>
</evidence>
<keyword evidence="1" id="KW-0175">Coiled coil</keyword>
<dbReference type="SUPFAM" id="SSF52540">
    <property type="entry name" value="P-loop containing nucleoside triphosphate hydrolases"/>
    <property type="match status" value="1"/>
</dbReference>
<dbReference type="STRING" id="299467.A0A443SSQ0"/>
<keyword evidence="4" id="KW-0396">Initiation factor</keyword>
<organism evidence="4 5">
    <name type="scientific">Leptotrombidium deliense</name>
    <dbReference type="NCBI Taxonomy" id="299467"/>
    <lineage>
        <taxon>Eukaryota</taxon>
        <taxon>Metazoa</taxon>
        <taxon>Ecdysozoa</taxon>
        <taxon>Arthropoda</taxon>
        <taxon>Chelicerata</taxon>
        <taxon>Arachnida</taxon>
        <taxon>Acari</taxon>
        <taxon>Acariformes</taxon>
        <taxon>Trombidiformes</taxon>
        <taxon>Prostigmata</taxon>
        <taxon>Anystina</taxon>
        <taxon>Parasitengona</taxon>
        <taxon>Trombiculoidea</taxon>
        <taxon>Trombiculidae</taxon>
        <taxon>Leptotrombidium</taxon>
    </lineage>
</organism>
<dbReference type="PROSITE" id="PS50181">
    <property type="entry name" value="FBOX"/>
    <property type="match status" value="1"/>
</dbReference>
<dbReference type="InterPro" id="IPR001650">
    <property type="entry name" value="Helicase_C-like"/>
</dbReference>
<dbReference type="AlphaFoldDB" id="A0A443SSQ0"/>
<feature type="domain" description="Helicase C-terminal" evidence="3">
    <location>
        <begin position="270"/>
        <end position="416"/>
    </location>
</feature>
<dbReference type="InterPro" id="IPR027417">
    <property type="entry name" value="P-loop_NTPase"/>
</dbReference>
<dbReference type="SMART" id="SM00256">
    <property type="entry name" value="FBOX"/>
    <property type="match status" value="1"/>
</dbReference>
<dbReference type="Gene3D" id="3.80.10.10">
    <property type="entry name" value="Ribonuclease Inhibitor"/>
    <property type="match status" value="1"/>
</dbReference>
<dbReference type="SUPFAM" id="SSF52047">
    <property type="entry name" value="RNI-like"/>
    <property type="match status" value="1"/>
</dbReference>
<dbReference type="Gene3D" id="3.40.50.300">
    <property type="entry name" value="P-loop containing nucleotide triphosphate hydrolases"/>
    <property type="match status" value="1"/>
</dbReference>
<dbReference type="InterPro" id="IPR001810">
    <property type="entry name" value="F-box_dom"/>
</dbReference>
<dbReference type="EMBL" id="NCKV01000469">
    <property type="protein sequence ID" value="RWS30539.1"/>
    <property type="molecule type" value="Genomic_DNA"/>
</dbReference>
<evidence type="ECO:0000259" key="2">
    <source>
        <dbReference type="PROSITE" id="PS50181"/>
    </source>
</evidence>
<sequence length="969" mass="110668">MCASSDHDMSDAMKLFPKIPIEIIAGNNSELSVSRSEVETLRDENGDKLSVSTVNVSNSAVGSPGSSKCSFNSANEFSVEEFARLCKNGFDVMIPLQPKHLTSNIVAQLVVGTVKTDINKCQVIIICCSRQRSEDIFEVIGALKIIKGVNCMVFQCNDEIEEHSTLSNSHVVIGTPDGVLANKSSFLGDSCWLKQVFFVDIDNKLCDNTKEFYSALELMPSSVQIIFSTSPQSQEAYNFLQAVVKKKVEQLKIAENVFIAVTTDEDKFESLCKILKTIDVRTIISCFSRSVVDSVSSRLKKVHKLNVVKVHEDVSKCVAEQTVELFRTKFIKTLVSTQVFTEKFRAFAIPLIINFNPLQLKKLVANRMQAVNDISAVSRLFDVGKAVRQCLNGNKQVIESQKREIDRLLIQCQEKDNEINILSQQLDEDLDECGLNNYFRHRRELKAKDDEIVDLKNKIEHLLSEKRNKEHSESRMEKYLECVDELLWKFPFAYSSIAVEVKSIVEDDEDTDNSLLEATIDDLLLNDSLELNLLTLDDNILLHIVSFLQKSDSLVLREVSKRLKDLIDHQLKLNTKELTLNKSCRSYLQLVFWTNFYENVSHLTISDCKIDLFPVLYLCSKKFAKLKNLNIFSTKIGKDRNVLLENECWPDLESLVLKSSSVDDYLNLTDKEIGCLLKHLPHLKHVEFNKLIIKGRCLKQIGSAVESIKYQIYVAPIDYYGMVSQIRHLLGVGQNLTKFNYQSKVSFTNLEDPNIILLKQLSEKMVNLQELVFHSPSPLNYSFISGLQNLRNLAVKAERLVMSEESFVPMEYIEKLSIEISFFEDNVVSAFLSCFPNLRELRFSQRSLTKSIKTINAVAELRKLKTLKVVKAPTKRPSSQSRVTKQMLKVDEWIRLVARRHLSFEYIHYVDLLEDSSTVVNHFTKAAKKRPHLNLMLRIIENNHQRGEEMPKNLRILEEVGSYNSSFEL</sequence>
<feature type="coiled-coil region" evidence="1">
    <location>
        <begin position="398"/>
        <end position="472"/>
    </location>
</feature>
<name>A0A443SSQ0_9ACAR</name>
<protein>
    <submittedName>
        <fullName evidence="4">Eukaryotic initiation factor 4A-like protein</fullName>
    </submittedName>
</protein>
<evidence type="ECO:0000259" key="3">
    <source>
        <dbReference type="PROSITE" id="PS51194"/>
    </source>
</evidence>
<keyword evidence="4" id="KW-0648">Protein biosynthesis</keyword>
<dbReference type="InterPro" id="IPR032675">
    <property type="entry name" value="LRR_dom_sf"/>
</dbReference>
<keyword evidence="5" id="KW-1185">Reference proteome</keyword>
<dbReference type="Pfam" id="PF00646">
    <property type="entry name" value="F-box"/>
    <property type="match status" value="1"/>
</dbReference>
<evidence type="ECO:0000313" key="5">
    <source>
        <dbReference type="Proteomes" id="UP000288716"/>
    </source>
</evidence>
<proteinExistence type="predicted"/>
<dbReference type="Proteomes" id="UP000288716">
    <property type="component" value="Unassembled WGS sequence"/>
</dbReference>
<gene>
    <name evidence="4" type="ORF">B4U80_12423</name>
</gene>
<comment type="caution">
    <text evidence="4">The sequence shown here is derived from an EMBL/GenBank/DDBJ whole genome shotgun (WGS) entry which is preliminary data.</text>
</comment>
<dbReference type="PROSITE" id="PS51194">
    <property type="entry name" value="HELICASE_CTER"/>
    <property type="match status" value="1"/>
</dbReference>
<feature type="domain" description="F-box" evidence="2">
    <location>
        <begin position="530"/>
        <end position="578"/>
    </location>
</feature>
<evidence type="ECO:0000256" key="1">
    <source>
        <dbReference type="SAM" id="Coils"/>
    </source>
</evidence>
<reference evidence="4 5" key="1">
    <citation type="journal article" date="2018" name="Gigascience">
        <title>Genomes of trombidid mites reveal novel predicted allergens and laterally-transferred genes associated with secondary metabolism.</title>
        <authorList>
            <person name="Dong X."/>
            <person name="Chaisiri K."/>
            <person name="Xia D."/>
            <person name="Armstrong S.D."/>
            <person name="Fang Y."/>
            <person name="Donnelly M.J."/>
            <person name="Kadowaki T."/>
            <person name="McGarry J.W."/>
            <person name="Darby A.C."/>
            <person name="Makepeace B.L."/>
        </authorList>
    </citation>
    <scope>NUCLEOTIDE SEQUENCE [LARGE SCALE GENOMIC DNA]</scope>
    <source>
        <strain evidence="4">UoL-UT</strain>
    </source>
</reference>
<dbReference type="VEuPathDB" id="VectorBase:LDEU001502"/>
<accession>A0A443SSQ0</accession>
<dbReference type="GO" id="GO:0003743">
    <property type="term" value="F:translation initiation factor activity"/>
    <property type="evidence" value="ECO:0007669"/>
    <property type="project" value="UniProtKB-KW"/>
</dbReference>